<dbReference type="eggNOG" id="COG0714">
    <property type="taxonomic scope" value="Bacteria"/>
</dbReference>
<dbReference type="Gene3D" id="1.10.8.80">
    <property type="entry name" value="Magnesium chelatase subunit I, C-Terminal domain"/>
    <property type="match status" value="1"/>
</dbReference>
<reference evidence="5 6" key="1">
    <citation type="journal article" date="2011" name="J. Bacteriol.">
        <title>Genome sequence of Chthoniobacter flavus Ellin428, an aerobic heterotrophic soil bacterium.</title>
        <authorList>
            <person name="Kant R."/>
            <person name="van Passel M.W."/>
            <person name="Palva A."/>
            <person name="Lucas S."/>
            <person name="Lapidus A."/>
            <person name="Glavina Del Rio T."/>
            <person name="Dalin E."/>
            <person name="Tice H."/>
            <person name="Bruce D."/>
            <person name="Goodwin L."/>
            <person name="Pitluck S."/>
            <person name="Larimer F.W."/>
            <person name="Land M.L."/>
            <person name="Hauser L."/>
            <person name="Sangwan P."/>
            <person name="de Vos W.M."/>
            <person name="Janssen P.H."/>
            <person name="Smidt H."/>
        </authorList>
    </citation>
    <scope>NUCLEOTIDE SEQUENCE [LARGE SCALE GENOMIC DNA]</scope>
    <source>
        <strain evidence="5 6">Ellin428</strain>
    </source>
</reference>
<keyword evidence="2" id="KW-0067">ATP-binding</keyword>
<dbReference type="Pfam" id="PF07726">
    <property type="entry name" value="AAA_3"/>
    <property type="match status" value="1"/>
</dbReference>
<dbReference type="Proteomes" id="UP000005824">
    <property type="component" value="Unassembled WGS sequence"/>
</dbReference>
<evidence type="ECO:0000256" key="1">
    <source>
        <dbReference type="ARBA" id="ARBA00022741"/>
    </source>
</evidence>
<dbReference type="InterPro" id="IPR003593">
    <property type="entry name" value="AAA+_ATPase"/>
</dbReference>
<dbReference type="Gene3D" id="3.40.50.300">
    <property type="entry name" value="P-loop containing nucleotide triphosphate hydrolases"/>
    <property type="match status" value="1"/>
</dbReference>
<dbReference type="FunFam" id="3.40.50.300:FF:000640">
    <property type="entry name" value="MoxR family ATPase"/>
    <property type="match status" value="1"/>
</dbReference>
<accession>B4D1G7</accession>
<dbReference type="PIRSF" id="PIRSF002849">
    <property type="entry name" value="AAA_ATPase_chaperone_MoxR_prd"/>
    <property type="match status" value="1"/>
</dbReference>
<dbReference type="RefSeq" id="WP_006980080.1">
    <property type="nucleotide sequence ID" value="NZ_ABVL01000007.1"/>
</dbReference>
<dbReference type="FunCoup" id="B4D1G7">
    <property type="interactions" value="208"/>
</dbReference>
<evidence type="ECO:0000256" key="3">
    <source>
        <dbReference type="ARBA" id="ARBA00061607"/>
    </source>
</evidence>
<evidence type="ECO:0000259" key="4">
    <source>
        <dbReference type="SMART" id="SM00382"/>
    </source>
</evidence>
<dbReference type="InterPro" id="IPR050764">
    <property type="entry name" value="CbbQ/NirQ/NorQ/GpvN"/>
</dbReference>
<keyword evidence="1" id="KW-0547">Nucleotide-binding</keyword>
<dbReference type="GO" id="GO:0005524">
    <property type="term" value="F:ATP binding"/>
    <property type="evidence" value="ECO:0007669"/>
    <property type="project" value="UniProtKB-KW"/>
</dbReference>
<dbReference type="PANTHER" id="PTHR42759">
    <property type="entry name" value="MOXR FAMILY PROTEIN"/>
    <property type="match status" value="1"/>
</dbReference>
<gene>
    <name evidence="5" type="ORF">CfE428DRAFT_2755</name>
</gene>
<evidence type="ECO:0000313" key="6">
    <source>
        <dbReference type="Proteomes" id="UP000005824"/>
    </source>
</evidence>
<feature type="domain" description="AAA+ ATPase" evidence="4">
    <location>
        <begin position="52"/>
        <end position="197"/>
    </location>
</feature>
<comment type="similarity">
    <text evidence="3">Belongs to the MoxR family.</text>
</comment>
<dbReference type="SUPFAM" id="SSF52540">
    <property type="entry name" value="P-loop containing nucleoside triphosphate hydrolases"/>
    <property type="match status" value="1"/>
</dbReference>
<dbReference type="InterPro" id="IPR011703">
    <property type="entry name" value="ATPase_AAA-3"/>
</dbReference>
<dbReference type="Pfam" id="PF17863">
    <property type="entry name" value="AAA_lid_2"/>
    <property type="match status" value="1"/>
</dbReference>
<evidence type="ECO:0000313" key="5">
    <source>
        <dbReference type="EMBL" id="EDY19579.1"/>
    </source>
</evidence>
<dbReference type="CDD" id="cd00009">
    <property type="entry name" value="AAA"/>
    <property type="match status" value="1"/>
</dbReference>
<proteinExistence type="inferred from homology"/>
<organism evidence="5 6">
    <name type="scientific">Chthoniobacter flavus Ellin428</name>
    <dbReference type="NCBI Taxonomy" id="497964"/>
    <lineage>
        <taxon>Bacteria</taxon>
        <taxon>Pseudomonadati</taxon>
        <taxon>Verrucomicrobiota</taxon>
        <taxon>Spartobacteria</taxon>
        <taxon>Chthoniobacterales</taxon>
        <taxon>Chthoniobacteraceae</taxon>
        <taxon>Chthoniobacter</taxon>
    </lineage>
</organism>
<dbReference type="EMBL" id="ABVL01000007">
    <property type="protein sequence ID" value="EDY19579.1"/>
    <property type="molecule type" value="Genomic_DNA"/>
</dbReference>
<dbReference type="AlphaFoldDB" id="B4D1G7"/>
<keyword evidence="6" id="KW-1185">Reference proteome</keyword>
<dbReference type="STRING" id="497964.CfE428DRAFT_2755"/>
<protein>
    <submittedName>
        <fullName evidence="5">ATPase associated with various cellular activities AAA_3</fullName>
    </submittedName>
</protein>
<evidence type="ECO:0000256" key="2">
    <source>
        <dbReference type="ARBA" id="ARBA00022840"/>
    </source>
</evidence>
<dbReference type="GO" id="GO:0016887">
    <property type="term" value="F:ATP hydrolysis activity"/>
    <property type="evidence" value="ECO:0007669"/>
    <property type="project" value="InterPro"/>
</dbReference>
<dbReference type="SMART" id="SM00382">
    <property type="entry name" value="AAA"/>
    <property type="match status" value="1"/>
</dbReference>
<sequence>MQQESTAAVSQEADVQAIDQLRELNTRIRRELAKVIIGQDKVIEQMLTCIFARGHALLMGVPGLAKTLLVHSLADMMSMSFSRIQFTPDLMPSDITGTEILQETEQAGRRAFEFVKGPIFANIVLADEINRTPPKTQAALLQAMQEQKVNAGKHSFKLDPPFFVLATQNPIEQEGTYPLPEAQLDRFMFLINVGYPSAAEELQIAKTTTGGAPATLDKILHAEDVLKFQEIVRRVPVPDHVYEHIVKLVRKCRPVGEEAPDWIRKWVMWGPGPRAVQYLVLGAKARAVLNGSYLARMEDVHAVAEPVLAHRILVNFHAESEGINSLEIIKRVIAETKD</sequence>
<comment type="caution">
    <text evidence="5">The sequence shown here is derived from an EMBL/GenBank/DDBJ whole genome shotgun (WGS) entry which is preliminary data.</text>
</comment>
<dbReference type="InParanoid" id="B4D1G7"/>
<name>B4D1G7_9BACT</name>
<dbReference type="PANTHER" id="PTHR42759:SF1">
    <property type="entry name" value="MAGNESIUM-CHELATASE SUBUNIT CHLD"/>
    <property type="match status" value="1"/>
</dbReference>
<dbReference type="InterPro" id="IPR027417">
    <property type="entry name" value="P-loop_NTPase"/>
</dbReference>
<dbReference type="InterPro" id="IPR041628">
    <property type="entry name" value="ChlI/MoxR_AAA_lid"/>
</dbReference>